<dbReference type="AlphaFoldDB" id="A0A344PG45"/>
<evidence type="ECO:0000313" key="9">
    <source>
        <dbReference type="Proteomes" id="UP000252023"/>
    </source>
</evidence>
<feature type="transmembrane region" description="Helical" evidence="5">
    <location>
        <begin position="449"/>
        <end position="473"/>
    </location>
</feature>
<feature type="transmembrane region" description="Helical" evidence="5">
    <location>
        <begin position="195"/>
        <end position="216"/>
    </location>
</feature>
<dbReference type="InterPro" id="IPR000515">
    <property type="entry name" value="MetI-like"/>
</dbReference>
<dbReference type="RefSeq" id="WP_114074670.1">
    <property type="nucleotide sequence ID" value="NZ_CP030918.1"/>
</dbReference>
<dbReference type="InterPro" id="IPR035906">
    <property type="entry name" value="MetI-like_sf"/>
</dbReference>
<keyword evidence="6" id="KW-1003">Cell membrane</keyword>
<feature type="transmembrane region" description="Helical" evidence="5">
    <location>
        <begin position="45"/>
        <end position="65"/>
    </location>
</feature>
<dbReference type="PANTHER" id="PTHR42727">
    <property type="entry name" value="PHOSPHATE TRANSPORT SYSTEM PERMEASE PROTEIN"/>
    <property type="match status" value="1"/>
</dbReference>
<dbReference type="Proteomes" id="UP000252023">
    <property type="component" value="Chromosome"/>
</dbReference>
<keyword evidence="4 5" id="KW-0472">Membrane</keyword>
<evidence type="ECO:0000313" key="8">
    <source>
        <dbReference type="EMBL" id="AXC48350.1"/>
    </source>
</evidence>
<evidence type="ECO:0000256" key="2">
    <source>
        <dbReference type="ARBA" id="ARBA00022692"/>
    </source>
</evidence>
<evidence type="ECO:0000259" key="7">
    <source>
        <dbReference type="PROSITE" id="PS50928"/>
    </source>
</evidence>
<dbReference type="PANTHER" id="PTHR42727:SF1">
    <property type="entry name" value="PHOSPHATE TRANSPORT SYSTEM PERMEASE"/>
    <property type="match status" value="1"/>
</dbReference>
<dbReference type="GO" id="GO:0005886">
    <property type="term" value="C:plasma membrane"/>
    <property type="evidence" value="ECO:0007669"/>
    <property type="project" value="UniProtKB-SubCell"/>
</dbReference>
<keyword evidence="9" id="KW-1185">Reference proteome</keyword>
<dbReference type="OrthoDB" id="9785113at2"/>
<comment type="function">
    <text evidence="6">Part of the binding-protein-dependent transport system for phosphate; probably responsible for the translocation of the substrate across the membrane.</text>
</comment>
<proteinExistence type="inferred from homology"/>
<dbReference type="Gene3D" id="1.10.3720.10">
    <property type="entry name" value="MetI-like"/>
    <property type="match status" value="1"/>
</dbReference>
<dbReference type="Pfam" id="PF00528">
    <property type="entry name" value="BPD_transp_1"/>
    <property type="match status" value="1"/>
</dbReference>
<dbReference type="SUPFAM" id="SSF161098">
    <property type="entry name" value="MetI-like"/>
    <property type="match status" value="1"/>
</dbReference>
<evidence type="ECO:0000256" key="3">
    <source>
        <dbReference type="ARBA" id="ARBA00022989"/>
    </source>
</evidence>
<evidence type="ECO:0000256" key="4">
    <source>
        <dbReference type="ARBA" id="ARBA00023136"/>
    </source>
</evidence>
<keyword evidence="6" id="KW-0997">Cell inner membrane</keyword>
<dbReference type="CDD" id="cd06261">
    <property type="entry name" value="TM_PBP2"/>
    <property type="match status" value="1"/>
</dbReference>
<feature type="transmembrane region" description="Helical" evidence="5">
    <location>
        <begin position="251"/>
        <end position="275"/>
    </location>
</feature>
<gene>
    <name evidence="8" type="primary">pstC</name>
    <name evidence="8" type="ORF">DRW48_00270</name>
</gene>
<dbReference type="KEGG" id="pars:DRW48_00270"/>
<name>A0A344PG45_9RHOB</name>
<evidence type="ECO:0000256" key="6">
    <source>
        <dbReference type="RuleBase" id="RU363054"/>
    </source>
</evidence>
<keyword evidence="6" id="KW-0592">Phosphate transport</keyword>
<organism evidence="8 9">
    <name type="scientific">Paracoccus suum</name>
    <dbReference type="NCBI Taxonomy" id="2259340"/>
    <lineage>
        <taxon>Bacteria</taxon>
        <taxon>Pseudomonadati</taxon>
        <taxon>Pseudomonadota</taxon>
        <taxon>Alphaproteobacteria</taxon>
        <taxon>Rhodobacterales</taxon>
        <taxon>Paracoccaceae</taxon>
        <taxon>Paracoccus</taxon>
    </lineage>
</organism>
<feature type="transmembrane region" description="Helical" evidence="5">
    <location>
        <begin position="295"/>
        <end position="316"/>
    </location>
</feature>
<keyword evidence="5" id="KW-0813">Transport</keyword>
<feature type="domain" description="ABC transmembrane type-1" evidence="7">
    <location>
        <begin position="252"/>
        <end position="469"/>
    </location>
</feature>
<keyword evidence="2 5" id="KW-0812">Transmembrane</keyword>
<evidence type="ECO:0000256" key="5">
    <source>
        <dbReference type="RuleBase" id="RU363032"/>
    </source>
</evidence>
<comment type="similarity">
    <text evidence="6">Belongs to the binding-protein-dependent transport system permease family. CysTW subfamily.</text>
</comment>
<dbReference type="GO" id="GO:0005315">
    <property type="term" value="F:phosphate transmembrane transporter activity"/>
    <property type="evidence" value="ECO:0007669"/>
    <property type="project" value="InterPro"/>
</dbReference>
<protein>
    <recommendedName>
        <fullName evidence="6">Phosphate transport system permease protein</fullName>
    </recommendedName>
</protein>
<keyword evidence="3 5" id="KW-1133">Transmembrane helix</keyword>
<sequence length="481" mass="50711">MSMSWSVLVVLALGCLGYVLGRRRAVASAGGDSRILHSRPIYYGWNVALFTVVPALAVMIFWALAQPLVVNAVLASHIPTAEREASPTMVGDVQRAAGTISRAVRAHAITETEARALTPEDTPTLNRMKDAGFATLAPAPVMDAAKSLRATNAKARGVLAALALALAAGGLALSLSRTNPQYRARNVVEGAVRGALILCSLIAIATTIGIVLSLVFESAHFFRIYPWQDFLFGTEWTPSFGGGSKLGMLPLLWGTLYISLIALLVAVPIGLFGAIYLSEYASNRLRTWVKPMIEILAGIPTIVYGLFALTIVGPLLRDWIARPLGAGDSGSSVLTAGLVMGVMLIPFVSSLSDDIISAVPQSLRDGSLGLGSTRSETIRKVVMPAALPGIVGAVLLAASRAIGETMIVVLGAGAMAQISGNPFEAMTTITVKIVGQLTGDNDFASPETLVAFALGLTLFVITLSLNIIALVIVRKYREQYE</sequence>
<reference evidence="9" key="1">
    <citation type="submission" date="2018-07" db="EMBL/GenBank/DDBJ databases">
        <title>Genome sequencing of Paracoccus sp. SC2-6.</title>
        <authorList>
            <person name="Heo J."/>
            <person name="Kim S.-J."/>
            <person name="Kwon S.-W."/>
        </authorList>
    </citation>
    <scope>NUCLEOTIDE SEQUENCE [LARGE SCALE GENOMIC DNA]</scope>
    <source>
        <strain evidence="9">SC2-6</strain>
    </source>
</reference>
<comment type="subcellular location">
    <subcellularLocation>
        <location evidence="6">Cell inner membrane</location>
        <topology evidence="6">Multi-pass membrane protein</topology>
    </subcellularLocation>
    <subcellularLocation>
        <location evidence="1 5">Cell membrane</location>
        <topology evidence="1 5">Multi-pass membrane protein</topology>
    </subcellularLocation>
</comment>
<dbReference type="Pfam" id="PF12501">
    <property type="entry name" value="DUF3708"/>
    <property type="match status" value="1"/>
</dbReference>
<dbReference type="InterPro" id="IPR022182">
    <property type="entry name" value="PstC_N"/>
</dbReference>
<dbReference type="PROSITE" id="PS50928">
    <property type="entry name" value="ABC_TM1"/>
    <property type="match status" value="1"/>
</dbReference>
<dbReference type="InterPro" id="IPR011864">
    <property type="entry name" value="Phosphate_PstC"/>
</dbReference>
<dbReference type="GO" id="GO:0006817">
    <property type="term" value="P:phosphate ion transport"/>
    <property type="evidence" value="ECO:0007669"/>
    <property type="project" value="UniProtKB-KW"/>
</dbReference>
<dbReference type="EMBL" id="CP030918">
    <property type="protein sequence ID" value="AXC48350.1"/>
    <property type="molecule type" value="Genomic_DNA"/>
</dbReference>
<accession>A0A344PG45</accession>
<dbReference type="NCBIfam" id="TIGR02138">
    <property type="entry name" value="phosphate_pstC"/>
    <property type="match status" value="1"/>
</dbReference>
<evidence type="ECO:0000256" key="1">
    <source>
        <dbReference type="ARBA" id="ARBA00004651"/>
    </source>
</evidence>
<feature type="transmembrane region" description="Helical" evidence="5">
    <location>
        <begin position="381"/>
        <end position="402"/>
    </location>
</feature>
<feature type="transmembrane region" description="Helical" evidence="5">
    <location>
        <begin position="157"/>
        <end position="175"/>
    </location>
</feature>